<dbReference type="InterPro" id="IPR024617">
    <property type="entry name" value="DUF3870"/>
</dbReference>
<evidence type="ECO:0000313" key="2">
    <source>
        <dbReference type="EMBL" id="SHI15872.1"/>
    </source>
</evidence>
<dbReference type="Proteomes" id="UP000183995">
    <property type="component" value="Unassembled WGS sequence"/>
</dbReference>
<organism evidence="2 3">
    <name type="scientific">Sporobacter termitidis DSM 10068</name>
    <dbReference type="NCBI Taxonomy" id="1123282"/>
    <lineage>
        <taxon>Bacteria</taxon>
        <taxon>Bacillati</taxon>
        <taxon>Bacillota</taxon>
        <taxon>Clostridia</taxon>
        <taxon>Eubacteriales</taxon>
        <taxon>Oscillospiraceae</taxon>
        <taxon>Sporobacter</taxon>
    </lineage>
</organism>
<feature type="domain" description="DUF3870" evidence="1">
    <location>
        <begin position="11"/>
        <end position="103"/>
    </location>
</feature>
<dbReference type="STRING" id="1123282.SAMN02745823_02864"/>
<proteinExistence type="predicted"/>
<dbReference type="EMBL" id="FQXV01000011">
    <property type="protein sequence ID" value="SHI15872.1"/>
    <property type="molecule type" value="Genomic_DNA"/>
</dbReference>
<protein>
    <recommendedName>
        <fullName evidence="1">DUF3870 domain-containing protein</fullName>
    </recommendedName>
</protein>
<reference evidence="2 3" key="1">
    <citation type="submission" date="2016-11" db="EMBL/GenBank/DDBJ databases">
        <authorList>
            <person name="Jaros S."/>
            <person name="Januszkiewicz K."/>
            <person name="Wedrychowicz H."/>
        </authorList>
    </citation>
    <scope>NUCLEOTIDE SEQUENCE [LARGE SCALE GENOMIC DNA]</scope>
    <source>
        <strain evidence="2 3">DSM 10068</strain>
    </source>
</reference>
<dbReference type="OrthoDB" id="7061730at2"/>
<evidence type="ECO:0000259" key="1">
    <source>
        <dbReference type="Pfam" id="PF12986"/>
    </source>
</evidence>
<keyword evidence="3" id="KW-1185">Reference proteome</keyword>
<name>A0A1M5YUV0_9FIRM</name>
<gene>
    <name evidence="2" type="ORF">SAMN02745823_02864</name>
</gene>
<dbReference type="Pfam" id="PF12986">
    <property type="entry name" value="DUF3870"/>
    <property type="match status" value="1"/>
</dbReference>
<sequence length="110" mass="12181">MDKAGTDVILISGYAKLPANTTSEEVYKTLVLVVLVDMTRGEVVNAECSVVTDVTKSFVAGMIIGYNLNDGPEKLIARFDKLYYGHAKRAIETSLKMVFAKFKEIMAERQ</sequence>
<evidence type="ECO:0000313" key="3">
    <source>
        <dbReference type="Proteomes" id="UP000183995"/>
    </source>
</evidence>
<accession>A0A1M5YUV0</accession>
<dbReference type="AlphaFoldDB" id="A0A1M5YUV0"/>
<dbReference type="RefSeq" id="WP_073080329.1">
    <property type="nucleotide sequence ID" value="NZ_FQXV01000011.1"/>
</dbReference>